<name>A0A3A9WCG0_9ACTN</name>
<proteinExistence type="predicted"/>
<dbReference type="Gene3D" id="3.40.50.620">
    <property type="entry name" value="HUPs"/>
    <property type="match status" value="2"/>
</dbReference>
<evidence type="ECO:0000313" key="5">
    <source>
        <dbReference type="Proteomes" id="UP000268652"/>
    </source>
</evidence>
<dbReference type="InterPro" id="IPR001962">
    <property type="entry name" value="Asn_synthase"/>
</dbReference>
<evidence type="ECO:0000313" key="4">
    <source>
        <dbReference type="EMBL" id="RKN24728.1"/>
    </source>
</evidence>
<dbReference type="Proteomes" id="UP000268652">
    <property type="component" value="Unassembled WGS sequence"/>
</dbReference>
<reference evidence="5 6" key="1">
    <citation type="submission" date="2018-09" db="EMBL/GenBank/DDBJ databases">
        <title>Streptomyces sp. nov. DS1-2, an endophytic actinomycete isolated from roots of Dendrobium scabrilingue.</title>
        <authorList>
            <person name="Kuncharoen N."/>
            <person name="Kudo T."/>
            <person name="Ohkuma M."/>
            <person name="Yuki M."/>
            <person name="Tanasupawat S."/>
        </authorList>
    </citation>
    <scope>NUCLEOTIDE SEQUENCE [LARGE SCALE GENOMIC DNA]</scope>
    <source>
        <strain evidence="3 6">AZ1-7</strain>
        <strain evidence="4 5">DS1-2</strain>
    </source>
</reference>
<evidence type="ECO:0000259" key="2">
    <source>
        <dbReference type="Pfam" id="PF00733"/>
    </source>
</evidence>
<dbReference type="EMBL" id="RBDY01000005">
    <property type="protein sequence ID" value="RKN24728.1"/>
    <property type="molecule type" value="Genomic_DNA"/>
</dbReference>
<dbReference type="GO" id="GO:0004066">
    <property type="term" value="F:asparagine synthase (glutamine-hydrolyzing) activity"/>
    <property type="evidence" value="ECO:0007669"/>
    <property type="project" value="InterPro"/>
</dbReference>
<keyword evidence="5" id="KW-1185">Reference proteome</keyword>
<dbReference type="AlphaFoldDB" id="A0A3A9WCG0"/>
<dbReference type="OrthoDB" id="7053173at2"/>
<evidence type="ECO:0000256" key="1">
    <source>
        <dbReference type="SAM" id="MobiDB-lite"/>
    </source>
</evidence>
<evidence type="ECO:0000313" key="3">
    <source>
        <dbReference type="EMBL" id="RKN10469.1"/>
    </source>
</evidence>
<comment type="caution">
    <text evidence="3">The sequence shown here is derived from an EMBL/GenBank/DDBJ whole genome shotgun (WGS) entry which is preliminary data.</text>
</comment>
<dbReference type="GO" id="GO:0006529">
    <property type="term" value="P:asparagine biosynthetic process"/>
    <property type="evidence" value="ECO:0007669"/>
    <property type="project" value="InterPro"/>
</dbReference>
<feature type="region of interest" description="Disordered" evidence="1">
    <location>
        <begin position="612"/>
        <end position="635"/>
    </location>
</feature>
<dbReference type="Proteomes" id="UP000275024">
    <property type="component" value="Unassembled WGS sequence"/>
</dbReference>
<accession>A0A3A9WCG0</accession>
<sequence length="635" mass="67842">MVLPDHGAAPAALRALRGRHCRTVPHASGRPWLVGCWSDEQLVLATAGETRLAVTGPCSLGPEALNARAAAVRSASDAEGAVRGAVGRFHVLASHAGEVYARGSASGARRLYRATLDGMTVAADRARTLAWLIGAEPDPAHLAARLAGPSLPHPLDSATPWRGVREVPAGDALTIDRRGGAATTAWWSPPPGELPLAEGASAVHDALRAAVALRVDPGRTLAADLSGGLDSTSLCFLAAAEGAELATATLHWSDPANEDPRYAERAAAALARRTRIARLVFEPRDLPPLFAGADEPDDPDDEPSTALRDRVQQRLIGEALRAKGATLRLTGLGGDHAATPPASYLHALLRRRPVAALRRTAAHRARQRWSLADSARMLLARGSYARWLAGASRVLRAGEPAPAPLTEPPGWGMRPRLPAWANDRATTLFCDLMDAAAENAEPLAAERHLHGWIRQLRQGGRTAARLAHRTAAWGLPLDAPFCDDAVLDACLALRPDEVCTPWSYKPLLTEAMRGVLPDAIRARTTKDHCEPEWFAGLRAGRAVFAGWAEDSRLAAAGLVDQRALHRAVSSPDLLSAGAAELEETLGVESWLRDIEAHPVPAHLRHHVRHHVRRGVRHDEEKDVAGQAPQTPEAAR</sequence>
<dbReference type="InterPro" id="IPR014729">
    <property type="entry name" value="Rossmann-like_a/b/a_fold"/>
</dbReference>
<evidence type="ECO:0000313" key="6">
    <source>
        <dbReference type="Proteomes" id="UP000275024"/>
    </source>
</evidence>
<gene>
    <name evidence="4" type="ORF">D7318_09700</name>
    <name evidence="3" type="ORF">D7319_08525</name>
</gene>
<dbReference type="Pfam" id="PF00733">
    <property type="entry name" value="Asn_synthase"/>
    <property type="match status" value="1"/>
</dbReference>
<dbReference type="SUPFAM" id="SSF52402">
    <property type="entry name" value="Adenine nucleotide alpha hydrolases-like"/>
    <property type="match status" value="1"/>
</dbReference>
<feature type="domain" description="Asparagine synthetase" evidence="2">
    <location>
        <begin position="203"/>
        <end position="591"/>
    </location>
</feature>
<dbReference type="InterPro" id="IPR029055">
    <property type="entry name" value="Ntn_hydrolases_N"/>
</dbReference>
<protein>
    <submittedName>
        <fullName evidence="3">Asparagine synthetase B family protein</fullName>
    </submittedName>
</protein>
<dbReference type="RefSeq" id="WP_120696492.1">
    <property type="nucleotide sequence ID" value="NZ_RBDX01000005.1"/>
</dbReference>
<dbReference type="SUPFAM" id="SSF56235">
    <property type="entry name" value="N-terminal nucleophile aminohydrolases (Ntn hydrolases)"/>
    <property type="match status" value="1"/>
</dbReference>
<organism evidence="3 6">
    <name type="scientific">Streptomyces radicis</name>
    <dbReference type="NCBI Taxonomy" id="1750517"/>
    <lineage>
        <taxon>Bacteria</taxon>
        <taxon>Bacillati</taxon>
        <taxon>Actinomycetota</taxon>
        <taxon>Actinomycetes</taxon>
        <taxon>Kitasatosporales</taxon>
        <taxon>Streptomycetaceae</taxon>
        <taxon>Streptomyces</taxon>
    </lineage>
</organism>
<dbReference type="EMBL" id="RBDX01000005">
    <property type="protein sequence ID" value="RKN10469.1"/>
    <property type="molecule type" value="Genomic_DNA"/>
</dbReference>